<protein>
    <submittedName>
        <fullName evidence="2">Uncharacterized protein</fullName>
    </submittedName>
</protein>
<dbReference type="PANTHER" id="PTHR48050:SF13">
    <property type="entry name" value="STEROL 3-BETA-GLUCOSYLTRANSFERASE UGT80A2"/>
    <property type="match status" value="1"/>
</dbReference>
<evidence type="ECO:0000313" key="2">
    <source>
        <dbReference type="EMBL" id="KAH7638361.1"/>
    </source>
</evidence>
<dbReference type="InterPro" id="IPR002213">
    <property type="entry name" value="UDP_glucos_trans"/>
</dbReference>
<accession>A0A9D4SE49</accession>
<dbReference type="EMBL" id="SDOV01000007">
    <property type="protein sequence ID" value="KAH7638361.1"/>
    <property type="molecule type" value="Genomic_DNA"/>
</dbReference>
<dbReference type="OrthoDB" id="5835829at2759"/>
<dbReference type="CDD" id="cd03784">
    <property type="entry name" value="GT1_Gtf-like"/>
    <property type="match status" value="1"/>
</dbReference>
<dbReference type="Proteomes" id="UP000828236">
    <property type="component" value="Unassembled WGS sequence"/>
</dbReference>
<comment type="caution">
    <text evidence="2">The sequence shown here is derived from an EMBL/GenBank/DDBJ whole genome shotgun (WGS) entry which is preliminary data.</text>
</comment>
<organism evidence="2">
    <name type="scientific">Dermatophagoides farinae</name>
    <name type="common">American house dust mite</name>
    <dbReference type="NCBI Taxonomy" id="6954"/>
    <lineage>
        <taxon>Eukaryota</taxon>
        <taxon>Metazoa</taxon>
        <taxon>Ecdysozoa</taxon>
        <taxon>Arthropoda</taxon>
        <taxon>Chelicerata</taxon>
        <taxon>Arachnida</taxon>
        <taxon>Acari</taxon>
        <taxon>Acariformes</taxon>
        <taxon>Sarcoptiformes</taxon>
        <taxon>Astigmata</taxon>
        <taxon>Psoroptidia</taxon>
        <taxon>Analgoidea</taxon>
        <taxon>Pyroglyphidae</taxon>
        <taxon>Dermatophagoidinae</taxon>
        <taxon>Dermatophagoides</taxon>
    </lineage>
</organism>
<evidence type="ECO:0000256" key="1">
    <source>
        <dbReference type="ARBA" id="ARBA00022679"/>
    </source>
</evidence>
<keyword evidence="1" id="KW-0808">Transferase</keyword>
<dbReference type="GO" id="GO:0008194">
    <property type="term" value="F:UDP-glycosyltransferase activity"/>
    <property type="evidence" value="ECO:0007669"/>
    <property type="project" value="InterPro"/>
</dbReference>
<dbReference type="AlphaFoldDB" id="A0A9D4SE49"/>
<dbReference type="Gene3D" id="3.40.50.2000">
    <property type="entry name" value="Glycogen Phosphorylase B"/>
    <property type="match status" value="2"/>
</dbReference>
<dbReference type="PANTHER" id="PTHR48050">
    <property type="entry name" value="STEROL 3-BETA-GLUCOSYLTRANSFERASE"/>
    <property type="match status" value="1"/>
</dbReference>
<dbReference type="SUPFAM" id="SSF53756">
    <property type="entry name" value="UDP-Glycosyltransferase/glycogen phosphorylase"/>
    <property type="match status" value="1"/>
</dbReference>
<name>A0A9D4SE49_DERFA</name>
<dbReference type="Pfam" id="PF00201">
    <property type="entry name" value="UDPGT"/>
    <property type="match status" value="1"/>
</dbReference>
<reference evidence="2" key="1">
    <citation type="submission" date="2020-06" db="EMBL/GenBank/DDBJ databases">
        <authorList>
            <person name="Ji K."/>
            <person name="Li J."/>
        </authorList>
    </citation>
    <scope>NUCLEOTIDE SEQUENCE</scope>
    <source>
        <strain evidence="2">JKM2019</strain>
        <tissue evidence="2">Whole body</tissue>
    </source>
</reference>
<reference evidence="2" key="2">
    <citation type="journal article" date="2021" name="World Allergy Organ. J.">
        <title>Chromosome-level assembly of Dermatophagoides farinae genome and transcriptome reveals two novel allergens Der f 37 and Der f 39.</title>
        <authorList>
            <person name="Chen J."/>
            <person name="Cai Z."/>
            <person name="Fan D."/>
            <person name="Hu J."/>
            <person name="Hou Y."/>
            <person name="He Y."/>
            <person name="Zhang Z."/>
            <person name="Zhao Z."/>
            <person name="Gao P."/>
            <person name="Hu W."/>
            <person name="Sun J."/>
            <person name="Li J."/>
            <person name="Ji K."/>
        </authorList>
    </citation>
    <scope>NUCLEOTIDE SEQUENCE</scope>
    <source>
        <strain evidence="2">JKM2019</strain>
    </source>
</reference>
<dbReference type="InterPro" id="IPR050426">
    <property type="entry name" value="Glycosyltransferase_28"/>
</dbReference>
<sequence>MERKRLKILFLSSDGAGHINACVGLGQEFAKRGHSVHFFTSPKNVGNFEKLGFKEILLEIKQHDDDQKQDSSQLRNSIVKSDLLADLSPYDQLDVFDRHKNSDFFAISMVQEIVKVHQQIKQVIEDEKPNLIIVDYILVAPCIAYGNVPWAYLCSHNPLHLFNSQLLPPITSGLPSHDRTGWADFYDKFRRTYHSSLQHFQNVLNKHYGYSQVVNQDQFILTSPHLNIYGYPDELDYTDIITPADNVVRLDAFFRQSIDHHQVFELPEQFKAKLTAGDGQVKLIYFSLGTFGSTNVKLMQKIIDELATCKHQIIVSTGQSHQQLSLGDNMFGQSHLPQMAILSMVDLVITHGGNNTVTETMANGKPMIVMPLFADQHDNAQRIMEKGYGHRINPHRFRPKELNLLVDQILADNTMIERCAKAGHRIRDSNSKAKACEKIEQLLSGHIQ</sequence>
<gene>
    <name evidence="2" type="ORF">HUG17_2394</name>
</gene>
<proteinExistence type="predicted"/>